<gene>
    <name evidence="3" type="ORF">SK069_00065</name>
</gene>
<evidence type="ECO:0000256" key="1">
    <source>
        <dbReference type="SAM" id="SignalP"/>
    </source>
</evidence>
<feature type="domain" description="DUF4333" evidence="2">
    <location>
        <begin position="24"/>
        <end position="93"/>
    </location>
</feature>
<evidence type="ECO:0000313" key="4">
    <source>
        <dbReference type="Proteomes" id="UP001277761"/>
    </source>
</evidence>
<feature type="domain" description="DUF4333" evidence="2">
    <location>
        <begin position="108"/>
        <end position="165"/>
    </location>
</feature>
<sequence length="184" mass="19201">MPQPASPSRLRRGVPVSLLLSAAVLAGCGTETVNTGEMEDTITEQFKAQGIALTDVTCEDDVKAEVGESIACQGKNPAGTVLNIEGSVKSRDGDRVRFEAKAVSGVAPGTAIASEAKARLEQQVGRKAQALTCPDRVTLPTTPSVRCKLQADERTAYGVTITVDGQGKLNAAVDRKPLAQGQEP</sequence>
<keyword evidence="1" id="KW-0732">Signal</keyword>
<keyword evidence="4" id="KW-1185">Reference proteome</keyword>
<evidence type="ECO:0000313" key="3">
    <source>
        <dbReference type="EMBL" id="MDX8149973.1"/>
    </source>
</evidence>
<evidence type="ECO:0000259" key="2">
    <source>
        <dbReference type="Pfam" id="PF14230"/>
    </source>
</evidence>
<name>A0ABU4VGG6_9ACTN</name>
<reference evidence="3 4" key="1">
    <citation type="submission" date="2023-11" db="EMBL/GenBank/DDBJ databases">
        <authorList>
            <person name="Xu M."/>
            <person name="Jiang T."/>
        </authorList>
    </citation>
    <scope>NUCLEOTIDE SEQUENCE [LARGE SCALE GENOMIC DNA]</scope>
    <source>
        <strain evidence="3 4">SD</strain>
    </source>
</reference>
<dbReference type="Proteomes" id="UP001277761">
    <property type="component" value="Unassembled WGS sequence"/>
</dbReference>
<dbReference type="InterPro" id="IPR025637">
    <property type="entry name" value="DUF4333"/>
</dbReference>
<accession>A0ABU4VGG6</accession>
<feature type="signal peptide" evidence="1">
    <location>
        <begin position="1"/>
        <end position="26"/>
    </location>
</feature>
<organism evidence="3 4">
    <name type="scientific">Patulibacter brassicae</name>
    <dbReference type="NCBI Taxonomy" id="1705717"/>
    <lineage>
        <taxon>Bacteria</taxon>
        <taxon>Bacillati</taxon>
        <taxon>Actinomycetota</taxon>
        <taxon>Thermoleophilia</taxon>
        <taxon>Solirubrobacterales</taxon>
        <taxon>Patulibacteraceae</taxon>
        <taxon>Patulibacter</taxon>
    </lineage>
</organism>
<proteinExistence type="predicted"/>
<dbReference type="Pfam" id="PF14230">
    <property type="entry name" value="DUF4333"/>
    <property type="match status" value="2"/>
</dbReference>
<comment type="caution">
    <text evidence="3">The sequence shown here is derived from an EMBL/GenBank/DDBJ whole genome shotgun (WGS) entry which is preliminary data.</text>
</comment>
<dbReference type="RefSeq" id="WP_319952127.1">
    <property type="nucleotide sequence ID" value="NZ_JAXAVX010000001.1"/>
</dbReference>
<dbReference type="EMBL" id="JAXAVX010000001">
    <property type="protein sequence ID" value="MDX8149973.1"/>
    <property type="molecule type" value="Genomic_DNA"/>
</dbReference>
<protein>
    <submittedName>
        <fullName evidence="3">DUF4333 domain-containing protein</fullName>
    </submittedName>
</protein>
<feature type="chain" id="PRO_5045686406" evidence="1">
    <location>
        <begin position="27"/>
        <end position="184"/>
    </location>
</feature>